<dbReference type="InterPro" id="IPR003593">
    <property type="entry name" value="AAA+_ATPase"/>
</dbReference>
<dbReference type="AlphaFoldDB" id="A0A8E0RZ57"/>
<dbReference type="PROSITE" id="PS00211">
    <property type="entry name" value="ABC_TRANSPORTER_1"/>
    <property type="match status" value="1"/>
</dbReference>
<feature type="transmembrane region" description="Helical" evidence="13">
    <location>
        <begin position="728"/>
        <end position="749"/>
    </location>
</feature>
<keyword evidence="4" id="KW-0813">Transport</keyword>
<evidence type="ECO:0000256" key="2">
    <source>
        <dbReference type="ARBA" id="ARBA00009726"/>
    </source>
</evidence>
<dbReference type="EMBL" id="LUCM01003873">
    <property type="protein sequence ID" value="KAA0195196.1"/>
    <property type="molecule type" value="Genomic_DNA"/>
</dbReference>
<dbReference type="SUPFAM" id="SSF52540">
    <property type="entry name" value="P-loop containing nucleoside triphosphate hydrolases"/>
    <property type="match status" value="1"/>
</dbReference>
<evidence type="ECO:0000259" key="14">
    <source>
        <dbReference type="PROSITE" id="PS50893"/>
    </source>
</evidence>
<dbReference type="InterPro" id="IPR036640">
    <property type="entry name" value="ABC1_TM_sf"/>
</dbReference>
<keyword evidence="10 13" id="KW-1133">Transmembrane helix</keyword>
<evidence type="ECO:0000313" key="16">
    <source>
        <dbReference type="EMBL" id="KAA0195196.1"/>
    </source>
</evidence>
<evidence type="ECO:0000256" key="5">
    <source>
        <dbReference type="ARBA" id="ARBA00022692"/>
    </source>
</evidence>
<evidence type="ECO:0000259" key="15">
    <source>
        <dbReference type="PROSITE" id="PS50929"/>
    </source>
</evidence>
<comment type="similarity">
    <text evidence="2">Belongs to the ABC transporter superfamily. ABCC family. Conjugate transporter (TC 3.A.1.208) subfamily.</text>
</comment>
<dbReference type="FunFam" id="1.20.1560.10:FF:000037">
    <property type="entry name" value="ATP-binding cassette subfamily C member 10"/>
    <property type="match status" value="1"/>
</dbReference>
<dbReference type="OrthoDB" id="6500128at2759"/>
<proteinExistence type="inferred from homology"/>
<dbReference type="CDD" id="cd03250">
    <property type="entry name" value="ABCC_MRP_domain1"/>
    <property type="match status" value="1"/>
</dbReference>
<evidence type="ECO:0000256" key="13">
    <source>
        <dbReference type="SAM" id="Phobius"/>
    </source>
</evidence>
<evidence type="ECO:0000256" key="7">
    <source>
        <dbReference type="ARBA" id="ARBA00022741"/>
    </source>
</evidence>
<dbReference type="SMART" id="SM00382">
    <property type="entry name" value="AAA"/>
    <property type="match status" value="1"/>
</dbReference>
<evidence type="ECO:0000256" key="12">
    <source>
        <dbReference type="ARBA" id="ARBA00034018"/>
    </source>
</evidence>
<dbReference type="InterPro" id="IPR003439">
    <property type="entry name" value="ABC_transporter-like_ATP-bd"/>
</dbReference>
<keyword evidence="11 13" id="KW-0472">Membrane</keyword>
<dbReference type="PROSITE" id="PS50929">
    <property type="entry name" value="ABC_TM1F"/>
    <property type="match status" value="1"/>
</dbReference>
<keyword evidence="8 16" id="KW-0067">ATP-binding</keyword>
<evidence type="ECO:0000256" key="10">
    <source>
        <dbReference type="ARBA" id="ARBA00022989"/>
    </source>
</evidence>
<reference evidence="16" key="1">
    <citation type="submission" date="2019-05" db="EMBL/GenBank/DDBJ databases">
        <title>Annotation for the trematode Fasciolopsis buski.</title>
        <authorList>
            <person name="Choi Y.-J."/>
        </authorList>
    </citation>
    <scope>NUCLEOTIDE SEQUENCE</scope>
    <source>
        <strain evidence="16">HT</strain>
        <tissue evidence="16">Whole worm</tissue>
    </source>
</reference>
<dbReference type="GO" id="GO:0005524">
    <property type="term" value="F:ATP binding"/>
    <property type="evidence" value="ECO:0007669"/>
    <property type="project" value="UniProtKB-KW"/>
</dbReference>
<dbReference type="PANTHER" id="PTHR24223">
    <property type="entry name" value="ATP-BINDING CASSETTE SUB-FAMILY C"/>
    <property type="match status" value="1"/>
</dbReference>
<evidence type="ECO:0000256" key="8">
    <source>
        <dbReference type="ARBA" id="ARBA00022840"/>
    </source>
</evidence>
<keyword evidence="6" id="KW-0677">Repeat</keyword>
<feature type="transmembrane region" description="Helical" evidence="13">
    <location>
        <begin position="107"/>
        <end position="127"/>
    </location>
</feature>
<keyword evidence="7" id="KW-0547">Nucleotide-binding</keyword>
<dbReference type="GO" id="GO:0016020">
    <property type="term" value="C:membrane"/>
    <property type="evidence" value="ECO:0007669"/>
    <property type="project" value="UniProtKB-SubCell"/>
</dbReference>
<dbReference type="CDD" id="cd18598">
    <property type="entry name" value="ABC_6TM_MRP7_D1_like"/>
    <property type="match status" value="1"/>
</dbReference>
<dbReference type="PANTHER" id="PTHR24223:SF330">
    <property type="entry name" value="ATP-BINDING CASSETTE SUB-FAMILY C MEMBER 10"/>
    <property type="match status" value="1"/>
</dbReference>
<accession>A0A8E0RZ57</accession>
<dbReference type="Gene3D" id="3.40.50.300">
    <property type="entry name" value="P-loop containing nucleotide triphosphate hydrolases"/>
    <property type="match status" value="1"/>
</dbReference>
<feature type="transmembrane region" description="Helical" evidence="13">
    <location>
        <begin position="359"/>
        <end position="387"/>
    </location>
</feature>
<evidence type="ECO:0000256" key="11">
    <source>
        <dbReference type="ARBA" id="ARBA00023136"/>
    </source>
</evidence>
<dbReference type="GO" id="GO:0008559">
    <property type="term" value="F:ABC-type xenobiotic transporter activity"/>
    <property type="evidence" value="ECO:0007669"/>
    <property type="project" value="UniProtKB-EC"/>
</dbReference>
<dbReference type="InterPro" id="IPR027417">
    <property type="entry name" value="P-loop_NTPase"/>
</dbReference>
<feature type="domain" description="ABC transporter" evidence="14">
    <location>
        <begin position="437"/>
        <end position="675"/>
    </location>
</feature>
<dbReference type="InterPro" id="IPR050173">
    <property type="entry name" value="ABC_transporter_C-like"/>
</dbReference>
<name>A0A8E0RZ57_9TREM</name>
<comment type="catalytic activity">
    <reaction evidence="12">
        <text>ATP + H2O + xenobioticSide 1 = ADP + phosphate + xenobioticSide 2.</text>
        <dbReference type="EC" id="7.6.2.2"/>
    </reaction>
</comment>
<dbReference type="Pfam" id="PF00005">
    <property type="entry name" value="ABC_tran"/>
    <property type="match status" value="1"/>
</dbReference>
<organism evidence="16 17">
    <name type="scientific">Fasciolopsis buskii</name>
    <dbReference type="NCBI Taxonomy" id="27845"/>
    <lineage>
        <taxon>Eukaryota</taxon>
        <taxon>Metazoa</taxon>
        <taxon>Spiralia</taxon>
        <taxon>Lophotrochozoa</taxon>
        <taxon>Platyhelminthes</taxon>
        <taxon>Trematoda</taxon>
        <taxon>Digenea</taxon>
        <taxon>Plagiorchiida</taxon>
        <taxon>Echinostomata</taxon>
        <taxon>Echinostomatoidea</taxon>
        <taxon>Fasciolidae</taxon>
        <taxon>Fasciolopsis</taxon>
    </lineage>
</organism>
<feature type="domain" description="ABC transmembrane type-1" evidence="15">
    <location>
        <begin position="109"/>
        <end position="388"/>
    </location>
</feature>
<dbReference type="Gene3D" id="1.20.1560.10">
    <property type="entry name" value="ABC transporter type 1, transmembrane domain"/>
    <property type="match status" value="1"/>
</dbReference>
<feature type="transmembrane region" description="Helical" evidence="13">
    <location>
        <begin position="133"/>
        <end position="154"/>
    </location>
</feature>
<keyword evidence="5 13" id="KW-0812">Transmembrane</keyword>
<dbReference type="Proteomes" id="UP000728185">
    <property type="component" value="Unassembled WGS sequence"/>
</dbReference>
<sequence length="752" mass="83142">MLTAPNEHDIRSTDFSAAQGYKDTEDQASWISRALFCWMNNTVYSGYYGELGDVSSLPEIPRRLDSRILESRLPHRLNIGGNDCDETHKTEVWPFIKLLLRVFGREFMFLAIFKFVLSSVNIINPILLNRFIISLSTATVSIGTCSAWGCALILSTLLDAVLGSNYNYMVSTFEYRILVSVTGMVYRRILSVPVASLNSIGTGSLINHLTSDSERIVNLVRSVQEVWAMPLQFILAIILLYQQLGVSCFVGVMFLCVLLPMNRLFASQIGKFSKRLMHFKDIRIKLMSELLQSMSAIKVSCWENLMKNRIKRARTEELRALRGQKMLDACCVFCWAVCPALLASSTFATYALLGHQLEASVVFTSLALFGMLIGPMNAFPWVINGVIEAVVSIRRLVALLSLPAGQFPHQLTTDQLQSGGDSCPIFTPSEESEDLAVDLENSSFYWSDPENPVLIDISLKVKKGQLVGIIGPVGSGKSALLLAILGELRSLPDHSHSTMLHSRGCFLRYAYVSQTPWICSGTVRDNIVFGLPVDAVRLDQVVEACALGPDLASFPHGLDTNVGEAGGSRLSGGQRARIALARAVYQDADVYLLDDPLAALDVHVGRHVRDRCLLGLLSHKTRLITAHQFAWFSSKDQCSTGADIMLELLDGRIVNTFYNFIDSSSEASPPSSTEDQDVALLQLKKACDQTGSWSAAPDSSHSQEAEDWEQLAFGSIKSNVYWTYVKSVGYWLAFAVLFFLVLMQGAWGICLN</sequence>
<comment type="subcellular location">
    <subcellularLocation>
        <location evidence="1">Membrane</location>
    </subcellularLocation>
</comment>
<dbReference type="GO" id="GO:0016887">
    <property type="term" value="F:ATP hydrolysis activity"/>
    <property type="evidence" value="ECO:0007669"/>
    <property type="project" value="InterPro"/>
</dbReference>
<evidence type="ECO:0000256" key="1">
    <source>
        <dbReference type="ARBA" id="ARBA00004370"/>
    </source>
</evidence>
<evidence type="ECO:0000256" key="3">
    <source>
        <dbReference type="ARBA" id="ARBA00012191"/>
    </source>
</evidence>
<dbReference type="PROSITE" id="PS50893">
    <property type="entry name" value="ABC_TRANSPORTER_2"/>
    <property type="match status" value="1"/>
</dbReference>
<feature type="transmembrane region" description="Helical" evidence="13">
    <location>
        <begin position="233"/>
        <end position="259"/>
    </location>
</feature>
<keyword evidence="9" id="KW-1278">Translocase</keyword>
<feature type="transmembrane region" description="Helical" evidence="13">
    <location>
        <begin position="329"/>
        <end position="353"/>
    </location>
</feature>
<evidence type="ECO:0000313" key="17">
    <source>
        <dbReference type="Proteomes" id="UP000728185"/>
    </source>
</evidence>
<dbReference type="InterPro" id="IPR017871">
    <property type="entry name" value="ABC_transporter-like_CS"/>
</dbReference>
<evidence type="ECO:0000256" key="9">
    <source>
        <dbReference type="ARBA" id="ARBA00022967"/>
    </source>
</evidence>
<gene>
    <name evidence="16" type="ORF">FBUS_09568</name>
</gene>
<protein>
    <recommendedName>
        <fullName evidence="3">ABC-type xenobiotic transporter</fullName>
        <ecNumber evidence="3">7.6.2.2</ecNumber>
    </recommendedName>
</protein>
<comment type="caution">
    <text evidence="16">The sequence shown here is derived from an EMBL/GenBank/DDBJ whole genome shotgun (WGS) entry which is preliminary data.</text>
</comment>
<dbReference type="InterPro" id="IPR011527">
    <property type="entry name" value="ABC1_TM_dom"/>
</dbReference>
<dbReference type="SUPFAM" id="SSF90123">
    <property type="entry name" value="ABC transporter transmembrane region"/>
    <property type="match status" value="1"/>
</dbReference>
<evidence type="ECO:0000256" key="4">
    <source>
        <dbReference type="ARBA" id="ARBA00022448"/>
    </source>
</evidence>
<evidence type="ECO:0000256" key="6">
    <source>
        <dbReference type="ARBA" id="ARBA00022737"/>
    </source>
</evidence>
<dbReference type="Pfam" id="PF00664">
    <property type="entry name" value="ABC_membrane"/>
    <property type="match status" value="1"/>
</dbReference>
<keyword evidence="17" id="KW-1185">Reference proteome</keyword>
<dbReference type="EC" id="7.6.2.2" evidence="3"/>